<feature type="compositionally biased region" description="Basic and acidic residues" evidence="1">
    <location>
        <begin position="279"/>
        <end position="290"/>
    </location>
</feature>
<feature type="compositionally biased region" description="Low complexity" evidence="1">
    <location>
        <begin position="695"/>
        <end position="704"/>
    </location>
</feature>
<feature type="region of interest" description="Disordered" evidence="1">
    <location>
        <begin position="801"/>
        <end position="863"/>
    </location>
</feature>
<feature type="compositionally biased region" description="Low complexity" evidence="1">
    <location>
        <begin position="230"/>
        <end position="246"/>
    </location>
</feature>
<keyword evidence="2" id="KW-0472">Membrane</keyword>
<keyword evidence="2" id="KW-1133">Transmembrane helix</keyword>
<evidence type="ECO:0000256" key="1">
    <source>
        <dbReference type="SAM" id="MobiDB-lite"/>
    </source>
</evidence>
<accession>T1JUF1</accession>
<feature type="compositionally biased region" description="Polar residues" evidence="1">
    <location>
        <begin position="468"/>
        <end position="494"/>
    </location>
</feature>
<feature type="region of interest" description="Disordered" evidence="1">
    <location>
        <begin position="16"/>
        <end position="48"/>
    </location>
</feature>
<feature type="compositionally biased region" description="Polar residues" evidence="1">
    <location>
        <begin position="26"/>
        <end position="45"/>
    </location>
</feature>
<keyword evidence="2" id="KW-0812">Transmembrane</keyword>
<feature type="compositionally biased region" description="Low complexity" evidence="1">
    <location>
        <begin position="254"/>
        <end position="278"/>
    </location>
</feature>
<keyword evidence="4" id="KW-1185">Reference proteome</keyword>
<feature type="compositionally biased region" description="Low complexity" evidence="1">
    <location>
        <begin position="750"/>
        <end position="767"/>
    </location>
</feature>
<feature type="region of interest" description="Disordered" evidence="1">
    <location>
        <begin position="230"/>
        <end position="290"/>
    </location>
</feature>
<reference evidence="3" key="2">
    <citation type="submission" date="2015-06" db="UniProtKB">
        <authorList>
            <consortium name="EnsemblMetazoa"/>
        </authorList>
    </citation>
    <scope>IDENTIFICATION</scope>
</reference>
<dbReference type="EMBL" id="CAEY01000777">
    <property type="status" value="NOT_ANNOTATED_CDS"/>
    <property type="molecule type" value="Genomic_DNA"/>
</dbReference>
<reference evidence="4" key="1">
    <citation type="submission" date="2011-08" db="EMBL/GenBank/DDBJ databases">
        <authorList>
            <person name="Rombauts S."/>
        </authorList>
    </citation>
    <scope>NUCLEOTIDE SEQUENCE</scope>
    <source>
        <strain evidence="4">London</strain>
    </source>
</reference>
<feature type="region of interest" description="Disordered" evidence="1">
    <location>
        <begin position="428"/>
        <end position="451"/>
    </location>
</feature>
<evidence type="ECO:0000313" key="4">
    <source>
        <dbReference type="Proteomes" id="UP000015104"/>
    </source>
</evidence>
<dbReference type="AlphaFoldDB" id="T1JUF1"/>
<feature type="compositionally biased region" description="Low complexity" evidence="1">
    <location>
        <begin position="186"/>
        <end position="198"/>
    </location>
</feature>
<feature type="region of interest" description="Disordered" evidence="1">
    <location>
        <begin position="662"/>
        <end position="767"/>
    </location>
</feature>
<name>T1JUF1_TETUR</name>
<proteinExistence type="predicted"/>
<feature type="region of interest" description="Disordered" evidence="1">
    <location>
        <begin position="140"/>
        <end position="211"/>
    </location>
</feature>
<evidence type="ECO:0000313" key="3">
    <source>
        <dbReference type="EnsemblMetazoa" id="tetur02g00710.1"/>
    </source>
</evidence>
<dbReference type="GeneID" id="107371370"/>
<dbReference type="Proteomes" id="UP000015104">
    <property type="component" value="Unassembled WGS sequence"/>
</dbReference>
<evidence type="ECO:0000256" key="2">
    <source>
        <dbReference type="SAM" id="Phobius"/>
    </source>
</evidence>
<protein>
    <submittedName>
        <fullName evidence="3">Uncharacterized protein</fullName>
    </submittedName>
</protein>
<dbReference type="RefSeq" id="XP_025018623.1">
    <property type="nucleotide sequence ID" value="XM_025162855.1"/>
</dbReference>
<dbReference type="EnsemblMetazoa" id="tetur02g00710.1">
    <property type="protein sequence ID" value="tetur02g00710.1"/>
    <property type="gene ID" value="tetur02g00710"/>
</dbReference>
<feature type="compositionally biased region" description="Low complexity" evidence="1">
    <location>
        <begin position="141"/>
        <end position="169"/>
    </location>
</feature>
<feature type="compositionally biased region" description="Low complexity" evidence="1">
    <location>
        <begin position="806"/>
        <end position="832"/>
    </location>
</feature>
<dbReference type="HOGENOM" id="CLU_331856_0_0_1"/>
<feature type="transmembrane region" description="Helical" evidence="2">
    <location>
        <begin position="81"/>
        <end position="100"/>
    </location>
</feature>
<organism evidence="3 4">
    <name type="scientific">Tetranychus urticae</name>
    <name type="common">Two-spotted spider mite</name>
    <dbReference type="NCBI Taxonomy" id="32264"/>
    <lineage>
        <taxon>Eukaryota</taxon>
        <taxon>Metazoa</taxon>
        <taxon>Ecdysozoa</taxon>
        <taxon>Arthropoda</taxon>
        <taxon>Chelicerata</taxon>
        <taxon>Arachnida</taxon>
        <taxon>Acari</taxon>
        <taxon>Acariformes</taxon>
        <taxon>Trombidiformes</taxon>
        <taxon>Prostigmata</taxon>
        <taxon>Eleutherengona</taxon>
        <taxon>Raphignathae</taxon>
        <taxon>Tetranychoidea</taxon>
        <taxon>Tetranychidae</taxon>
        <taxon>Tetranychus</taxon>
    </lineage>
</organism>
<feature type="compositionally biased region" description="Low complexity" evidence="1">
    <location>
        <begin position="733"/>
        <end position="743"/>
    </location>
</feature>
<feature type="region of interest" description="Disordered" evidence="1">
    <location>
        <begin position="463"/>
        <end position="519"/>
    </location>
</feature>
<sequence>MSKLPSEMVNHKVCDLSNEKADSIKSPPTKSNGLTNDTNGSTDSPSKWDQRLTKKVKKIIWIVTENSSKIYESTPPRTMKYLAFISSLILFFAVLSLVLAQRDEAAQSKYGMAFPIDESSSAAKADARVAASLTIAATVNGVPGESGSPGAEESSRETSTVLPSTTSVPDENATKSSDSDDDSSKSESISDLSSALSGSDDEEKGDSGDRNPRIVFIERLMGLHLSAPLRSASGSEGSSLFSLNNNDADKDSSESGSASSSVPAASVNGSSTGSSTVNGKDKDKEGKNPLDKMNAKWASRMRKFTIPISSSPTNPDYDSSDPINPLSEAGPNPMLRYAAAAMMSRLIAAAARAQMEAQARDAMTNTLIVRAEGKDKDEESDEETVPVIVATMRDERMAGPGRLQGLPQPPMYGRPMPTGRASSLIRSPLTPQQTNSLPSFAHHAPPHHLHHHPLASARSLAGGLPSMNHRTYMSSSSIPHGPTSASQISGSTQRGPLGPMTIQRRGGSSGSSAAGSNPNVQPVLVMLAVPVNSGENGRSSMNGPSNSANYPGYHASPYGRSHVGPFYPTVPYSVPYMRPSYSPAPQAAYTVPVHVPVPVSYGPAQAPPANYYPAQRPIYHYPVQRSMATAYSHPRPVIEVPVDVPYHVPVQVPVTMRASVAAHPHHVPPPHPPPPPHHASGMAYHPHPGFVHPISPSDQDPSGSDQDHIVLLYDAEIHNGEGGPGSSADDMDNSASDGSRSSSGPTFIISRPPTSSSPSSGSQSMVSPNKMKLFRELIAAKQAAAASQPGVRFIPITVGSQEDQASNSPSSPSQHSSPVHHQPSPSHSYPHHFIGQPNGPREQTAETVPQPAFIVLADQDAEH</sequence>